<dbReference type="PROSITE" id="PS51375">
    <property type="entry name" value="PPR"/>
    <property type="match status" value="5"/>
</dbReference>
<evidence type="ECO:0000256" key="3">
    <source>
        <dbReference type="PROSITE-ProRule" id="PRU00708"/>
    </source>
</evidence>
<dbReference type="AlphaFoldDB" id="A0A5D2XF32"/>
<dbReference type="Pfam" id="PF13041">
    <property type="entry name" value="PPR_2"/>
    <property type="match status" value="3"/>
</dbReference>
<evidence type="ECO:0000313" key="6">
    <source>
        <dbReference type="Proteomes" id="UP000323597"/>
    </source>
</evidence>
<accession>A0A5D2XF32</accession>
<dbReference type="Pfam" id="PF20431">
    <property type="entry name" value="E_motif"/>
    <property type="match status" value="1"/>
</dbReference>
<feature type="repeat" description="PPR" evidence="3">
    <location>
        <begin position="264"/>
        <end position="298"/>
    </location>
</feature>
<keyword evidence="6" id="KW-1185">Reference proteome</keyword>
<dbReference type="Gene3D" id="1.25.40.10">
    <property type="entry name" value="Tetratricopeptide repeat domain"/>
    <property type="match status" value="4"/>
</dbReference>
<feature type="repeat" description="PPR" evidence="3">
    <location>
        <begin position="365"/>
        <end position="399"/>
    </location>
</feature>
<dbReference type="Pfam" id="PF14432">
    <property type="entry name" value="DYW_deaminase"/>
    <property type="match status" value="1"/>
</dbReference>
<dbReference type="FunFam" id="1.25.40.10:FF:000427">
    <property type="entry name" value="Pentatricopeptide repeat-containing protein chloroplastic"/>
    <property type="match status" value="1"/>
</dbReference>
<dbReference type="EMBL" id="CM017646">
    <property type="protein sequence ID" value="TYJ11441.1"/>
    <property type="molecule type" value="Genomic_DNA"/>
</dbReference>
<dbReference type="InterPro" id="IPR002885">
    <property type="entry name" value="PPR_rpt"/>
</dbReference>
<feature type="repeat" description="PPR" evidence="3">
    <location>
        <begin position="466"/>
        <end position="500"/>
    </location>
</feature>
<evidence type="ECO:0000259" key="4">
    <source>
        <dbReference type="Pfam" id="PF14432"/>
    </source>
</evidence>
<dbReference type="GO" id="GO:0009451">
    <property type="term" value="P:RNA modification"/>
    <property type="evidence" value="ECO:0007669"/>
    <property type="project" value="InterPro"/>
</dbReference>
<feature type="repeat" description="PPR" evidence="3">
    <location>
        <begin position="163"/>
        <end position="197"/>
    </location>
</feature>
<evidence type="ECO:0000256" key="1">
    <source>
        <dbReference type="ARBA" id="ARBA00006643"/>
    </source>
</evidence>
<protein>
    <recommendedName>
        <fullName evidence="4">DYW domain-containing protein</fullName>
    </recommendedName>
</protein>
<dbReference type="InterPro" id="IPR046960">
    <property type="entry name" value="PPR_At4g14850-like_plant"/>
</dbReference>
<dbReference type="FunFam" id="1.25.40.10:FF:000231">
    <property type="entry name" value="Pentatricopeptide repeat-containing protein chloroplastic"/>
    <property type="match status" value="1"/>
</dbReference>
<comment type="similarity">
    <text evidence="1">Belongs to the PPR family. PCMP-H subfamily.</text>
</comment>
<dbReference type="InterPro" id="IPR011990">
    <property type="entry name" value="TPR-like_helical_dom_sf"/>
</dbReference>
<sequence>MDMMKVAATEKPSLSSPSALASTIKFIQIPKSETFLQPTLEQTRQTHALTVKTHFNVTKFSPSAQFNFLITSYTKNSQPHSALDIYTYLRRMDYEVDNFMVPAVLKACSFVSNTQLGKEIHGFSVKNGLTEDVFVSSALIQMYSECDSVVSARLLFDNMYERDAVSWSTMIRCYVRSKFYMEALEMIRKMQILQIRPSEVAMISMITLFADLMDVEMGKAMHAYVTRNLEKMSVQLTTAFIHMYAKSGNLASARLLFNGLNQKTVVSWTAMIAGYIHCYKLEEGMKLFARMIEERIKPNEITLLCLVVECSFVGALELGKQLHVYILRNGICLSLALATALVDMYGKCGEIRNARAVFDSVKDKDVMIWTAMIAAHAQTHCIDQAFDLFVKMMEYGLRPNQVTMTTMLSLCAETGALDMGKWIHTVIDRQAVEMDTILKTALLEMYAKCGDIDGAWKLFREVKDRDIGVWNTMMAGLGMHGCGKEALELFSEMEREGARPNDITFIGLLNACSHAGLVEEGKLIFEKMVHAFALVPKIEHYGCMVDLLGRAGLLDEAYGIIKSLPIRANSIIWSALLAACKLHHNTVLGEMAARQLVYLEPQNCGYNVSISNIYAVANRWNDVAEVRKAMKNKGMRKEPGLSCIEVNGYVYEFIMGDKAHPEIEKINDMVSEMGNKLKEAGYMADTSAVLRNIDEEEKETALNYHSEKLAIAFGLISTAPGTPIQVVKNLRVCKDCHTATKLLSKIYQRVIIVRDRKRFHHFRDGTCSCGDYW</sequence>
<evidence type="ECO:0000313" key="5">
    <source>
        <dbReference type="EMBL" id="TYJ11441.1"/>
    </source>
</evidence>
<dbReference type="Proteomes" id="UP000323597">
    <property type="component" value="Chromosome A11"/>
</dbReference>
<dbReference type="GO" id="GO:0008270">
    <property type="term" value="F:zinc ion binding"/>
    <property type="evidence" value="ECO:0007669"/>
    <property type="project" value="InterPro"/>
</dbReference>
<dbReference type="Pfam" id="PF01535">
    <property type="entry name" value="PPR"/>
    <property type="match status" value="2"/>
</dbReference>
<dbReference type="PANTHER" id="PTHR47926:SF490">
    <property type="entry name" value="REPEAT-LIKE SUPERFAMILY PROTEIN, PUTATIVE-RELATED"/>
    <property type="match status" value="1"/>
</dbReference>
<name>A0A5D2XF32_GOSMU</name>
<gene>
    <name evidence="5" type="ORF">E1A91_A11G276400v1</name>
</gene>
<feature type="repeat" description="PPR" evidence="3">
    <location>
        <begin position="435"/>
        <end position="465"/>
    </location>
</feature>
<dbReference type="InterPro" id="IPR032867">
    <property type="entry name" value="DYW_dom"/>
</dbReference>
<dbReference type="FunFam" id="1.25.40.10:FF:001050">
    <property type="entry name" value="Pentatricopeptide repeat-containing protein At2g33760"/>
    <property type="match status" value="1"/>
</dbReference>
<dbReference type="GO" id="GO:0031425">
    <property type="term" value="P:chloroplast RNA processing"/>
    <property type="evidence" value="ECO:0007669"/>
    <property type="project" value="UniProtKB-ARBA"/>
</dbReference>
<dbReference type="FunFam" id="1.25.40.10:FF:000031">
    <property type="entry name" value="Pentatricopeptide repeat-containing protein mitochondrial"/>
    <property type="match status" value="1"/>
</dbReference>
<feature type="domain" description="DYW" evidence="4">
    <location>
        <begin position="681"/>
        <end position="773"/>
    </location>
</feature>
<dbReference type="InterPro" id="IPR046848">
    <property type="entry name" value="E_motif"/>
</dbReference>
<reference evidence="5 6" key="1">
    <citation type="submission" date="2019-07" db="EMBL/GenBank/DDBJ databases">
        <title>WGS assembly of Gossypium mustelinum.</title>
        <authorList>
            <person name="Chen Z.J."/>
            <person name="Sreedasyam A."/>
            <person name="Ando A."/>
            <person name="Song Q."/>
            <person name="De L."/>
            <person name="Hulse-Kemp A."/>
            <person name="Ding M."/>
            <person name="Ye W."/>
            <person name="Kirkbride R."/>
            <person name="Jenkins J."/>
            <person name="Plott C."/>
            <person name="Lovell J."/>
            <person name="Lin Y.-M."/>
            <person name="Vaughn R."/>
            <person name="Liu B."/>
            <person name="Li W."/>
            <person name="Simpson S."/>
            <person name="Scheffler B."/>
            <person name="Saski C."/>
            <person name="Grover C."/>
            <person name="Hu G."/>
            <person name="Conover J."/>
            <person name="Carlson J."/>
            <person name="Shu S."/>
            <person name="Boston L."/>
            <person name="Williams M."/>
            <person name="Peterson D."/>
            <person name="Mcgee K."/>
            <person name="Jones D."/>
            <person name="Wendel J."/>
            <person name="Stelly D."/>
            <person name="Grimwood J."/>
            <person name="Schmutz J."/>
        </authorList>
    </citation>
    <scope>NUCLEOTIDE SEQUENCE [LARGE SCALE GENOMIC DNA]</scope>
    <source>
        <strain evidence="5">1408120.09</strain>
    </source>
</reference>
<dbReference type="GO" id="GO:0003723">
    <property type="term" value="F:RNA binding"/>
    <property type="evidence" value="ECO:0007669"/>
    <property type="project" value="InterPro"/>
</dbReference>
<keyword evidence="2" id="KW-0677">Repeat</keyword>
<proteinExistence type="inferred from homology"/>
<dbReference type="PANTHER" id="PTHR47926">
    <property type="entry name" value="PENTATRICOPEPTIDE REPEAT-CONTAINING PROTEIN"/>
    <property type="match status" value="1"/>
</dbReference>
<organism evidence="5 6">
    <name type="scientific">Gossypium mustelinum</name>
    <name type="common">Cotton</name>
    <name type="synonym">Gossypium caicoense</name>
    <dbReference type="NCBI Taxonomy" id="34275"/>
    <lineage>
        <taxon>Eukaryota</taxon>
        <taxon>Viridiplantae</taxon>
        <taxon>Streptophyta</taxon>
        <taxon>Embryophyta</taxon>
        <taxon>Tracheophyta</taxon>
        <taxon>Spermatophyta</taxon>
        <taxon>Magnoliopsida</taxon>
        <taxon>eudicotyledons</taxon>
        <taxon>Gunneridae</taxon>
        <taxon>Pentapetalae</taxon>
        <taxon>rosids</taxon>
        <taxon>malvids</taxon>
        <taxon>Malvales</taxon>
        <taxon>Malvaceae</taxon>
        <taxon>Malvoideae</taxon>
        <taxon>Gossypium</taxon>
    </lineage>
</organism>
<evidence type="ECO:0000256" key="2">
    <source>
        <dbReference type="ARBA" id="ARBA00022737"/>
    </source>
</evidence>
<dbReference type="NCBIfam" id="TIGR00756">
    <property type="entry name" value="PPR"/>
    <property type="match status" value="5"/>
</dbReference>